<comment type="caution">
    <text evidence="6">The sequence shown here is derived from an EMBL/GenBank/DDBJ whole genome shotgun (WGS) entry which is preliminary data.</text>
</comment>
<dbReference type="Gene3D" id="3.30.1490.20">
    <property type="entry name" value="ATP-grasp fold, A domain"/>
    <property type="match status" value="1"/>
</dbReference>
<reference evidence="6" key="2">
    <citation type="submission" date="2021-04" db="EMBL/GenBank/DDBJ databases">
        <authorList>
            <person name="Gilroy R."/>
        </authorList>
    </citation>
    <scope>NUCLEOTIDE SEQUENCE</scope>
    <source>
        <strain evidence="6">2189</strain>
    </source>
</reference>
<gene>
    <name evidence="6" type="ORF">H9851_06215</name>
</gene>
<dbReference type="InterPro" id="IPR004666">
    <property type="entry name" value="Rp_bS6_RimK/Lys_biosynth_LsyX"/>
</dbReference>
<evidence type="ECO:0000256" key="1">
    <source>
        <dbReference type="ARBA" id="ARBA00022723"/>
    </source>
</evidence>
<dbReference type="Proteomes" id="UP000886847">
    <property type="component" value="Unassembled WGS sequence"/>
</dbReference>
<dbReference type="GO" id="GO:0016879">
    <property type="term" value="F:ligase activity, forming carbon-nitrogen bonds"/>
    <property type="evidence" value="ECO:0007669"/>
    <property type="project" value="TreeGrafter"/>
</dbReference>
<dbReference type="Gene3D" id="3.30.470.20">
    <property type="entry name" value="ATP-grasp fold, B domain"/>
    <property type="match status" value="1"/>
</dbReference>
<evidence type="ECO:0000259" key="5">
    <source>
        <dbReference type="PROSITE" id="PS50975"/>
    </source>
</evidence>
<keyword evidence="1" id="KW-0479">Metal-binding</keyword>
<accession>A0A9D1W149</accession>
<evidence type="ECO:0000313" key="6">
    <source>
        <dbReference type="EMBL" id="HIX50856.1"/>
    </source>
</evidence>
<keyword evidence="2 4" id="KW-0547">Nucleotide-binding</keyword>
<protein>
    <submittedName>
        <fullName evidence="6">RimK family alpha-L-glutamate ligase</fullName>
    </submittedName>
</protein>
<reference evidence="6" key="1">
    <citation type="journal article" date="2021" name="PeerJ">
        <title>Extensive microbial diversity within the chicken gut microbiome revealed by metagenomics and culture.</title>
        <authorList>
            <person name="Gilroy R."/>
            <person name="Ravi A."/>
            <person name="Getino M."/>
            <person name="Pursley I."/>
            <person name="Horton D.L."/>
            <person name="Alikhan N.F."/>
            <person name="Baker D."/>
            <person name="Gharbi K."/>
            <person name="Hall N."/>
            <person name="Watson M."/>
            <person name="Adriaenssens E.M."/>
            <person name="Foster-Nyarko E."/>
            <person name="Jarju S."/>
            <person name="Secka A."/>
            <person name="Antonio M."/>
            <person name="Oren A."/>
            <person name="Chaudhuri R.R."/>
            <person name="La Ragione R."/>
            <person name="Hildebrand F."/>
            <person name="Pallen M.J."/>
        </authorList>
    </citation>
    <scope>NUCLEOTIDE SEQUENCE</scope>
    <source>
        <strain evidence="6">2189</strain>
    </source>
</reference>
<evidence type="ECO:0000313" key="7">
    <source>
        <dbReference type="Proteomes" id="UP000886847"/>
    </source>
</evidence>
<dbReference type="Pfam" id="PF08443">
    <property type="entry name" value="RimK"/>
    <property type="match status" value="1"/>
</dbReference>
<dbReference type="GO" id="GO:0005524">
    <property type="term" value="F:ATP binding"/>
    <property type="evidence" value="ECO:0007669"/>
    <property type="project" value="UniProtKB-UniRule"/>
</dbReference>
<dbReference type="AlphaFoldDB" id="A0A9D1W149"/>
<dbReference type="PANTHER" id="PTHR21621">
    <property type="entry name" value="RIBOSOMAL PROTEIN S6 MODIFICATION PROTEIN"/>
    <property type="match status" value="1"/>
</dbReference>
<keyword evidence="6" id="KW-0436">Ligase</keyword>
<dbReference type="GO" id="GO:0005737">
    <property type="term" value="C:cytoplasm"/>
    <property type="evidence" value="ECO:0007669"/>
    <property type="project" value="TreeGrafter"/>
</dbReference>
<proteinExistence type="predicted"/>
<dbReference type="InterPro" id="IPR013651">
    <property type="entry name" value="ATP-grasp_RimK-type"/>
</dbReference>
<dbReference type="GO" id="GO:0046872">
    <property type="term" value="F:metal ion binding"/>
    <property type="evidence" value="ECO:0007669"/>
    <property type="project" value="UniProtKB-KW"/>
</dbReference>
<dbReference type="PROSITE" id="PS50975">
    <property type="entry name" value="ATP_GRASP"/>
    <property type="match status" value="1"/>
</dbReference>
<dbReference type="NCBIfam" id="TIGR00768">
    <property type="entry name" value="rimK_fam"/>
    <property type="match status" value="1"/>
</dbReference>
<dbReference type="InterPro" id="IPR011761">
    <property type="entry name" value="ATP-grasp"/>
</dbReference>
<name>A0A9D1W149_9FIRM</name>
<dbReference type="PANTHER" id="PTHR21621:SF0">
    <property type="entry name" value="BETA-CITRYLGLUTAMATE SYNTHASE B-RELATED"/>
    <property type="match status" value="1"/>
</dbReference>
<dbReference type="EMBL" id="DXEW01000029">
    <property type="protein sequence ID" value="HIX50856.1"/>
    <property type="molecule type" value="Genomic_DNA"/>
</dbReference>
<evidence type="ECO:0000256" key="2">
    <source>
        <dbReference type="ARBA" id="ARBA00022741"/>
    </source>
</evidence>
<dbReference type="InterPro" id="IPR013815">
    <property type="entry name" value="ATP_grasp_subdomain_1"/>
</dbReference>
<sequence>MPKVIVLVNAYIRAPAMLRQAERIAEELRARGAQCLIRRNGGFLCAVEGGNISLAEPCDCVVYLDKDKYLSHMLEKAGVRLFDSAAAVEACDDKMTTYISLAGHGLHLPDTLPAPLCYYTDAAVREEYVRAVGERLGYPLVAKKSFGSWGDGVRLVESEAALRQLAEEWKLVPHLYQKRVGKRGEDLRVLVVGGKAVACMRRKNEADFRSNVELGGRGEAASPPPAFTAAAERCAALLGLDYCGVDILDEGGLPFVCEVNSNAMFNEAEKVTGVNVAGAYAEHILRTLHAE</sequence>
<evidence type="ECO:0000256" key="4">
    <source>
        <dbReference type="PROSITE-ProRule" id="PRU00409"/>
    </source>
</evidence>
<feature type="domain" description="ATP-grasp" evidence="5">
    <location>
        <begin position="106"/>
        <end position="285"/>
    </location>
</feature>
<evidence type="ECO:0000256" key="3">
    <source>
        <dbReference type="ARBA" id="ARBA00022840"/>
    </source>
</evidence>
<keyword evidence="3 4" id="KW-0067">ATP-binding</keyword>
<dbReference type="SUPFAM" id="SSF56059">
    <property type="entry name" value="Glutathione synthetase ATP-binding domain-like"/>
    <property type="match status" value="1"/>
</dbReference>
<organism evidence="6 7">
    <name type="scientific">Candidatus Borkfalkia faecavium</name>
    <dbReference type="NCBI Taxonomy" id="2838508"/>
    <lineage>
        <taxon>Bacteria</taxon>
        <taxon>Bacillati</taxon>
        <taxon>Bacillota</taxon>
        <taxon>Clostridia</taxon>
        <taxon>Christensenellales</taxon>
        <taxon>Christensenellaceae</taxon>
        <taxon>Candidatus Borkfalkia</taxon>
    </lineage>
</organism>
<dbReference type="Gene3D" id="3.40.50.20">
    <property type="match status" value="1"/>
</dbReference>